<keyword evidence="4 6" id="KW-0687">Ribonucleoprotein</keyword>
<evidence type="ECO:0000256" key="3">
    <source>
        <dbReference type="ARBA" id="ARBA00022980"/>
    </source>
</evidence>
<dbReference type="EMBL" id="JAFMNX010000001">
    <property type="protein sequence ID" value="MBS9720337.1"/>
    <property type="molecule type" value="Genomic_DNA"/>
</dbReference>
<gene>
    <name evidence="6 7" type="primary">rplJ</name>
    <name evidence="7" type="ORF">JYU29_06535</name>
</gene>
<dbReference type="Gene3D" id="6.10.250.290">
    <property type="match status" value="1"/>
</dbReference>
<reference evidence="7 8" key="1">
    <citation type="submission" date="2021-03" db="EMBL/GenBank/DDBJ databases">
        <title>Tianweitania aestuarii sp. nov., isolated from a tidal flat.</title>
        <authorList>
            <person name="Park S."/>
            <person name="Yoon J.-H."/>
        </authorList>
    </citation>
    <scope>NUCLEOTIDE SEQUENCE [LARGE SCALE GENOMIC DNA]</scope>
    <source>
        <strain evidence="7 8">BSSL-BM11</strain>
    </source>
</reference>
<keyword evidence="6" id="KW-0694">RNA-binding</keyword>
<evidence type="ECO:0000256" key="6">
    <source>
        <dbReference type="HAMAP-Rule" id="MF_00362"/>
    </source>
</evidence>
<dbReference type="CDD" id="cd05797">
    <property type="entry name" value="Ribosomal_L10"/>
    <property type="match status" value="1"/>
</dbReference>
<keyword evidence="3 6" id="KW-0689">Ribosomal protein</keyword>
<dbReference type="Gene3D" id="3.30.70.1730">
    <property type="match status" value="1"/>
</dbReference>
<accession>A0ABS5RTR8</accession>
<sequence>MDRAEKREFVTGLNDVFKSTGSVVVAHYAGLTVAQMNDLRTKMRAAGGTVKVAKNRLAVIALQGTDSEKMDALFKGQTLIAYSEDPVAAPKVASDFAKTNDKLVILGGAMGATALDADGVKALATMPSLDELRAKIVGMIQTPATRIAAVVNAPAGNLARVFGAYARKDEAA</sequence>
<evidence type="ECO:0000256" key="2">
    <source>
        <dbReference type="ARBA" id="ARBA00008889"/>
    </source>
</evidence>
<comment type="similarity">
    <text evidence="2 6">Belongs to the universal ribosomal protein uL10 family.</text>
</comment>
<proteinExistence type="inferred from homology"/>
<dbReference type="PANTHER" id="PTHR11560">
    <property type="entry name" value="39S RIBOSOMAL PROTEIN L10, MITOCHONDRIAL"/>
    <property type="match status" value="1"/>
</dbReference>
<dbReference type="InterPro" id="IPR022973">
    <property type="entry name" value="Ribosomal_uL10_bac"/>
</dbReference>
<dbReference type="InterPro" id="IPR001790">
    <property type="entry name" value="Ribosomal_uL10"/>
</dbReference>
<protein>
    <recommendedName>
        <fullName evidence="5 6">Large ribosomal subunit protein uL10</fullName>
    </recommendedName>
</protein>
<evidence type="ECO:0000313" key="8">
    <source>
        <dbReference type="Proteomes" id="UP001297272"/>
    </source>
</evidence>
<keyword evidence="6" id="KW-0699">rRNA-binding</keyword>
<dbReference type="Pfam" id="PF00466">
    <property type="entry name" value="Ribosomal_L10"/>
    <property type="match status" value="1"/>
</dbReference>
<dbReference type="SUPFAM" id="SSF160369">
    <property type="entry name" value="Ribosomal protein L10-like"/>
    <property type="match status" value="1"/>
</dbReference>
<dbReference type="NCBIfam" id="NF000955">
    <property type="entry name" value="PRK00099.1-1"/>
    <property type="match status" value="1"/>
</dbReference>
<dbReference type="InterPro" id="IPR047865">
    <property type="entry name" value="Ribosomal_uL10_bac_type"/>
</dbReference>
<comment type="caution">
    <text evidence="7">The sequence shown here is derived from an EMBL/GenBank/DDBJ whole genome shotgun (WGS) entry which is preliminary data.</text>
</comment>
<dbReference type="PROSITE" id="PS01109">
    <property type="entry name" value="RIBOSOMAL_L10"/>
    <property type="match status" value="1"/>
</dbReference>
<dbReference type="InterPro" id="IPR002363">
    <property type="entry name" value="Ribosomal_uL10_CS_bac"/>
</dbReference>
<evidence type="ECO:0000256" key="5">
    <source>
        <dbReference type="ARBA" id="ARBA00035202"/>
    </source>
</evidence>
<organism evidence="7 8">
    <name type="scientific">Tianweitania aestuarii</name>
    <dbReference type="NCBI Taxonomy" id="2814886"/>
    <lineage>
        <taxon>Bacteria</taxon>
        <taxon>Pseudomonadati</taxon>
        <taxon>Pseudomonadota</taxon>
        <taxon>Alphaproteobacteria</taxon>
        <taxon>Hyphomicrobiales</taxon>
        <taxon>Phyllobacteriaceae</taxon>
        <taxon>Tianweitania</taxon>
    </lineage>
</organism>
<evidence type="ECO:0000256" key="4">
    <source>
        <dbReference type="ARBA" id="ARBA00023274"/>
    </source>
</evidence>
<keyword evidence="8" id="KW-1185">Reference proteome</keyword>
<evidence type="ECO:0000256" key="1">
    <source>
        <dbReference type="ARBA" id="ARBA00002633"/>
    </source>
</evidence>
<dbReference type="HAMAP" id="MF_00362">
    <property type="entry name" value="Ribosomal_uL10"/>
    <property type="match status" value="1"/>
</dbReference>
<dbReference type="RefSeq" id="WP_213983876.1">
    <property type="nucleotide sequence ID" value="NZ_JAFMNX010000001.1"/>
</dbReference>
<dbReference type="InterPro" id="IPR043141">
    <property type="entry name" value="Ribosomal_uL10-like_sf"/>
</dbReference>
<dbReference type="Proteomes" id="UP001297272">
    <property type="component" value="Unassembled WGS sequence"/>
</dbReference>
<comment type="function">
    <text evidence="1 6">Forms part of the ribosomal stalk, playing a central role in the interaction of the ribosome with GTP-bound translation factors.</text>
</comment>
<dbReference type="GO" id="GO:0005840">
    <property type="term" value="C:ribosome"/>
    <property type="evidence" value="ECO:0007669"/>
    <property type="project" value="UniProtKB-KW"/>
</dbReference>
<name>A0ABS5RTR8_9HYPH</name>
<evidence type="ECO:0000313" key="7">
    <source>
        <dbReference type="EMBL" id="MBS9720337.1"/>
    </source>
</evidence>
<comment type="subunit">
    <text evidence="6">Part of the ribosomal stalk of the 50S ribosomal subunit. The N-terminus interacts with L11 and the large rRNA to form the base of the stalk. The C-terminus forms an elongated spine to which L12 dimers bind in a sequential fashion forming a multimeric L10(L12)X complex.</text>
</comment>